<evidence type="ECO:0000259" key="6">
    <source>
        <dbReference type="SMART" id="SM00429"/>
    </source>
</evidence>
<dbReference type="Pfam" id="PF25603">
    <property type="entry name" value="SPT23_MGA2_DBD"/>
    <property type="match status" value="1"/>
</dbReference>
<feature type="compositionally biased region" description="Basic and acidic residues" evidence="4">
    <location>
        <begin position="1444"/>
        <end position="1457"/>
    </location>
</feature>
<feature type="domain" description="IPT/TIG" evidence="6">
    <location>
        <begin position="1102"/>
        <end position="1193"/>
    </location>
</feature>
<proteinExistence type="predicted"/>
<feature type="compositionally biased region" description="Acidic residues" evidence="4">
    <location>
        <begin position="1402"/>
        <end position="1429"/>
    </location>
</feature>
<feature type="compositionally biased region" description="Polar residues" evidence="4">
    <location>
        <begin position="864"/>
        <end position="874"/>
    </location>
</feature>
<feature type="transmembrane region" description="Helical" evidence="5">
    <location>
        <begin position="1656"/>
        <end position="1675"/>
    </location>
</feature>
<dbReference type="PROSITE" id="PS50297">
    <property type="entry name" value="ANK_REP_REGION"/>
    <property type="match status" value="2"/>
</dbReference>
<feature type="compositionally biased region" description="Polar residues" evidence="4">
    <location>
        <begin position="897"/>
        <end position="915"/>
    </location>
</feature>
<gene>
    <name evidence="7" type="ORF">CH63R_12723</name>
</gene>
<feature type="region of interest" description="Disordered" evidence="4">
    <location>
        <begin position="63"/>
        <end position="122"/>
    </location>
</feature>
<name>A0A1B7XV14_COLHI</name>
<evidence type="ECO:0000256" key="2">
    <source>
        <dbReference type="ARBA" id="ARBA00023043"/>
    </source>
</evidence>
<feature type="compositionally biased region" description="Polar residues" evidence="4">
    <location>
        <begin position="485"/>
        <end position="496"/>
    </location>
</feature>
<dbReference type="SMART" id="SM00248">
    <property type="entry name" value="ANK"/>
    <property type="match status" value="2"/>
</dbReference>
<dbReference type="CDD" id="cd00102">
    <property type="entry name" value="IPT"/>
    <property type="match status" value="1"/>
</dbReference>
<feature type="region of interest" description="Disordered" evidence="4">
    <location>
        <begin position="701"/>
        <end position="729"/>
    </location>
</feature>
<dbReference type="PANTHER" id="PTHR24171:SF8">
    <property type="entry name" value="BRCA1-ASSOCIATED RING DOMAIN PROTEIN 1"/>
    <property type="match status" value="1"/>
</dbReference>
<evidence type="ECO:0000256" key="4">
    <source>
        <dbReference type="SAM" id="MobiDB-lite"/>
    </source>
</evidence>
<feature type="repeat" description="ANK" evidence="3">
    <location>
        <begin position="1281"/>
        <end position="1313"/>
    </location>
</feature>
<dbReference type="InterPro" id="IPR014756">
    <property type="entry name" value="Ig_E-set"/>
</dbReference>
<feature type="compositionally biased region" description="Polar residues" evidence="4">
    <location>
        <begin position="503"/>
        <end position="513"/>
    </location>
</feature>
<reference evidence="8" key="1">
    <citation type="journal article" date="2017" name="BMC Genomics">
        <title>Gapless genome assembly of Colletotrichum higginsianum reveals chromosome structure and association of transposable elements with secondary metabolite gene clusters.</title>
        <authorList>
            <person name="Dallery J.-F."/>
            <person name="Lapalu N."/>
            <person name="Zampounis A."/>
            <person name="Pigne S."/>
            <person name="Luyten I."/>
            <person name="Amselem J."/>
            <person name="Wittenberg A.H.J."/>
            <person name="Zhou S."/>
            <person name="de Queiroz M.V."/>
            <person name="Robin G.P."/>
            <person name="Auger A."/>
            <person name="Hainaut M."/>
            <person name="Henrissat B."/>
            <person name="Kim K.-T."/>
            <person name="Lee Y.-H."/>
            <person name="Lespinet O."/>
            <person name="Schwartz D.C."/>
            <person name="Thon M.R."/>
            <person name="O'Connell R.J."/>
        </authorList>
    </citation>
    <scope>NUCLEOTIDE SEQUENCE [LARGE SCALE GENOMIC DNA]</scope>
    <source>
        <strain evidence="8">IMI 349063</strain>
    </source>
</reference>
<feature type="region of interest" description="Disordered" evidence="4">
    <location>
        <begin position="369"/>
        <end position="399"/>
    </location>
</feature>
<dbReference type="InterPro" id="IPR013783">
    <property type="entry name" value="Ig-like_fold"/>
</dbReference>
<feature type="region of interest" description="Disordered" evidence="4">
    <location>
        <begin position="783"/>
        <end position="802"/>
    </location>
</feature>
<feature type="compositionally biased region" description="Polar residues" evidence="4">
    <location>
        <begin position="935"/>
        <end position="944"/>
    </location>
</feature>
<keyword evidence="1" id="KW-0677">Repeat</keyword>
<evidence type="ECO:0000313" key="7">
    <source>
        <dbReference type="EMBL" id="OBR03596.1"/>
    </source>
</evidence>
<dbReference type="PROSITE" id="PS50088">
    <property type="entry name" value="ANK_REPEAT"/>
    <property type="match status" value="2"/>
</dbReference>
<keyword evidence="8" id="KW-1185">Reference proteome</keyword>
<keyword evidence="2 3" id="KW-0040">ANK repeat</keyword>
<protein>
    <submittedName>
        <fullName evidence="7">Ankyrin repeat protein</fullName>
    </submittedName>
</protein>
<dbReference type="Pfam" id="PF12796">
    <property type="entry name" value="Ank_2"/>
    <property type="match status" value="1"/>
</dbReference>
<feature type="compositionally biased region" description="Low complexity" evidence="4">
    <location>
        <begin position="380"/>
        <end position="396"/>
    </location>
</feature>
<dbReference type="GO" id="GO:0004842">
    <property type="term" value="F:ubiquitin-protein transferase activity"/>
    <property type="evidence" value="ECO:0007669"/>
    <property type="project" value="TreeGrafter"/>
</dbReference>
<dbReference type="Proteomes" id="UP000092177">
    <property type="component" value="Chromosome 9"/>
</dbReference>
<feature type="repeat" description="ANK" evidence="3">
    <location>
        <begin position="1314"/>
        <end position="1346"/>
    </location>
</feature>
<dbReference type="VEuPathDB" id="FungiDB:CH63R_12723"/>
<evidence type="ECO:0000256" key="1">
    <source>
        <dbReference type="ARBA" id="ARBA00022737"/>
    </source>
</evidence>
<evidence type="ECO:0000256" key="5">
    <source>
        <dbReference type="SAM" id="Phobius"/>
    </source>
</evidence>
<dbReference type="GeneID" id="28871804"/>
<keyword evidence="5" id="KW-0812">Transmembrane</keyword>
<dbReference type="OrthoDB" id="71307at2759"/>
<feature type="region of interest" description="Disordered" evidence="4">
    <location>
        <begin position="853"/>
        <end position="993"/>
    </location>
</feature>
<feature type="region of interest" description="Disordered" evidence="4">
    <location>
        <begin position="478"/>
        <end position="513"/>
    </location>
</feature>
<accession>A0A1B7XV14</accession>
<dbReference type="KEGG" id="chig:CH63R_12723"/>
<dbReference type="Gene3D" id="1.25.40.20">
    <property type="entry name" value="Ankyrin repeat-containing domain"/>
    <property type="match status" value="1"/>
</dbReference>
<feature type="compositionally biased region" description="Basic residues" evidence="4">
    <location>
        <begin position="226"/>
        <end position="236"/>
    </location>
</feature>
<dbReference type="SMART" id="SM00429">
    <property type="entry name" value="IPT"/>
    <property type="match status" value="1"/>
</dbReference>
<dbReference type="PANTHER" id="PTHR24171">
    <property type="entry name" value="ANKYRIN REPEAT DOMAIN-CONTAINING PROTEIN 39-RELATED"/>
    <property type="match status" value="1"/>
</dbReference>
<keyword evidence="5" id="KW-0472">Membrane</keyword>
<dbReference type="GO" id="GO:0085020">
    <property type="term" value="P:protein K6-linked ubiquitination"/>
    <property type="evidence" value="ECO:0007669"/>
    <property type="project" value="TreeGrafter"/>
</dbReference>
<dbReference type="RefSeq" id="XP_018152114.1">
    <property type="nucleotide sequence ID" value="XM_018307697.1"/>
</dbReference>
<keyword evidence="5" id="KW-1133">Transmembrane helix</keyword>
<evidence type="ECO:0000313" key="8">
    <source>
        <dbReference type="Proteomes" id="UP000092177"/>
    </source>
</evidence>
<organism evidence="7 8">
    <name type="scientific">Colletotrichum higginsianum (strain IMI 349063)</name>
    <name type="common">Crucifer anthracnose fungus</name>
    <dbReference type="NCBI Taxonomy" id="759273"/>
    <lineage>
        <taxon>Eukaryota</taxon>
        <taxon>Fungi</taxon>
        <taxon>Dikarya</taxon>
        <taxon>Ascomycota</taxon>
        <taxon>Pezizomycotina</taxon>
        <taxon>Sordariomycetes</taxon>
        <taxon>Hypocreomycetidae</taxon>
        <taxon>Glomerellales</taxon>
        <taxon>Glomerellaceae</taxon>
        <taxon>Colletotrichum</taxon>
        <taxon>Colletotrichum destructivum species complex</taxon>
    </lineage>
</organism>
<sequence length="1710" mass="186763">MPFLFSLPSNGLRASLKPRLVWTQKLERRALARLPNFESPLSKGPAAFETLLPPRLDWDWDCPARTARPVDRGNAEKGKREGRKQPTDFQPSQPPSVHEKSEKDEERDRDRDDDEHCATGKNQETTRVLRRYATVPCIRTLRSPYLLRTSSAPYLQTEKDLQGPAATATDAAQPPATFLTAQLPRRPLVSNPSYTVYPPPAHPGPAQPSATLDHHHVGHLNPPNRNSRKPGRTRIRGRLDSGPPLHRLGYTTLPRDALFPTTSPDRAFTSSLFVAISVLRRRMTTAGAAIGASPMPPVPGMSPAGEFNEFLEYEDHQFGDSSPLPTNFDLSAHDTLTLSDFPQSLHEVKSLEPQATLLATGTVAAGSPDSLIDSFRDSSSDSASSKRTGSSASGKTALTAGDVMMTDGANIKSDWNPTLFGGRPEDNAFIFSGNGDATLPDGLDFNDDKFMEESFDFESASSSPNAAGAMSMESPEMPTIHANAPQKSIPPTNPRSGSHGKRNSQYSISQPMNGLKMTNSRECSPMSQNMITSHEASPSAFFNSSPSPGAPDFSNAAAMGAMNPNGFWPGKLDPAAHQMVANMPMQPQYHTHDGLPVSMPQQMPMFTQPNFDFLTRGCRLTIHPTPSKSRVETQIPIKMTLFPLPPGIKRLHLPVHTISKPKLLAKPPAERTPDMLELYTMLVCTSAMQNEDNKRKAFQRAAAATHNPVMNARSVSDEDDEENKPQNGGEVRICAGCITRERKRAARKKIKKVEEEEMWNRDETRRVIVFNTQEVKEWQTPNGVVSDSTVTGRPEPVAPPGAMQVDAPMRIACYCRHHAEKLGFQVIFTIKDWQDRVVAQEMSQSIMITDDHKTHPIPQHLNPPATQASDSTNLVPMMNAPMETSPLSSGGAPFRLSHSSSDLQNMHRNSAPQFSAPTPTAKPPVPAAPSTTATRSLSRPQSPNAHGGPQTKKRKASTGSRVPIGMAMTRLDTTPPPSQMPGNPAPAPASASTSPFTPNLTSFHTPPETVFVQNGTAPIMSQAYATGPPTPNSNDQTMFTNANRSASMDNVAVPMFSAPASAHQSRAASPSGLRNGVNAVSQNQFNAMSYMPTNAVAPARPQPTIHKIIPNEGPKSGGIEVTILGASFYQGLEVLFGDQKATTTTFWGESSLVCLLPPSPVSGPVLVTFKQNQTQAGPPFPALSKQNQMFKYVDDDEEKLIRTALSILGHKMSGQMVDVKELAQRIIGQGDSSWGSGPSGNTGFGGSTFTMSTESQLLKCLELIDLDDNPRMSRLDLRRSTGQTMLHMGCALGYHRFVAGLLARGANPDLRDKGGFTPMHLAAVNDHESIVRRLMQAGADPTIRSLSGLRPADVARSRKVIGHIRRCERHIRSRSGGSLHSRASSAASLRSLWDPLTMSSEESADDGEESPEYSSGDYEDDEQEEEDSWLDMRRRSSNHAFTPRPDRQLLSRGRDEVQPGLASPTNAIASAVRDQFSAQIQQFQQAMAMHFPNLPQMPALPRMPMLPDYHAYLQQNPLMGRVTSLMPGMSGSRPGSADDETPRQMDGKWWDLSSFRNSNNNSAPPPAYDEIFPQEELDKKQAAAAGAAAEAAADMKCAALYDTQTAETGEASSSTAPVPSILRIGRKSAITKEQQQNFLRAHEAKFKGMRSDKNLWFIWIPLLTCILAAMLYSRFPHYFAMAWSMLQSVARVEQVPDIVRNVQDRVVEVL</sequence>
<dbReference type="Gene3D" id="2.60.40.10">
    <property type="entry name" value="Immunoglobulins"/>
    <property type="match status" value="1"/>
</dbReference>
<comment type="caution">
    <text evidence="7">The sequence shown here is derived from an EMBL/GenBank/DDBJ whole genome shotgun (WGS) entry which is preliminary data.</text>
</comment>
<dbReference type="InterPro" id="IPR057962">
    <property type="entry name" value="SPT23_MGA2_DBD"/>
</dbReference>
<dbReference type="SUPFAM" id="SSF48403">
    <property type="entry name" value="Ankyrin repeat"/>
    <property type="match status" value="1"/>
</dbReference>
<dbReference type="Pfam" id="PF01833">
    <property type="entry name" value="TIG"/>
    <property type="match status" value="1"/>
</dbReference>
<evidence type="ECO:0000256" key="3">
    <source>
        <dbReference type="PROSITE-ProRule" id="PRU00023"/>
    </source>
</evidence>
<feature type="region of interest" description="Disordered" evidence="4">
    <location>
        <begin position="200"/>
        <end position="248"/>
    </location>
</feature>
<dbReference type="InterPro" id="IPR002909">
    <property type="entry name" value="IPT_dom"/>
</dbReference>
<feature type="region of interest" description="Disordered" evidence="4">
    <location>
        <begin position="1395"/>
        <end position="1462"/>
    </location>
</feature>
<dbReference type="SUPFAM" id="SSF81296">
    <property type="entry name" value="E set domains"/>
    <property type="match status" value="1"/>
</dbReference>
<feature type="compositionally biased region" description="Basic and acidic residues" evidence="4">
    <location>
        <begin position="97"/>
        <end position="118"/>
    </location>
</feature>
<feature type="compositionally biased region" description="Basic and acidic residues" evidence="4">
    <location>
        <begin position="68"/>
        <end position="86"/>
    </location>
</feature>
<dbReference type="InterPro" id="IPR036770">
    <property type="entry name" value="Ankyrin_rpt-contain_sf"/>
</dbReference>
<dbReference type="EMBL" id="LTAN01000009">
    <property type="protein sequence ID" value="OBR03596.1"/>
    <property type="molecule type" value="Genomic_DNA"/>
</dbReference>
<dbReference type="InterPro" id="IPR002110">
    <property type="entry name" value="Ankyrin_rpt"/>
</dbReference>
<feature type="compositionally biased region" description="Pro residues" evidence="4">
    <location>
        <begin position="974"/>
        <end position="987"/>
    </location>
</feature>